<proteinExistence type="predicted"/>
<dbReference type="CDD" id="cd11614">
    <property type="entry name" value="SAF_CpaB_FlgA_like"/>
    <property type="match status" value="1"/>
</dbReference>
<evidence type="ECO:0000256" key="1">
    <source>
        <dbReference type="SAM" id="Phobius"/>
    </source>
</evidence>
<dbReference type="KEGG" id="moj:D7D94_00570"/>
<gene>
    <name evidence="3" type="ORF">D7D94_00570</name>
</gene>
<keyword evidence="4" id="KW-1185">Reference proteome</keyword>
<dbReference type="EMBL" id="CP032550">
    <property type="protein sequence ID" value="QGU26353.1"/>
    <property type="molecule type" value="Genomic_DNA"/>
</dbReference>
<dbReference type="Pfam" id="PF08666">
    <property type="entry name" value="SAF"/>
    <property type="match status" value="1"/>
</dbReference>
<accession>A0A6I6DUE7</accession>
<name>A0A6I6DUE7_9MICO</name>
<dbReference type="OrthoDB" id="5083100at2"/>
<organism evidence="3 4">
    <name type="scientific">Microbacterium oryzae</name>
    <dbReference type="NCBI Taxonomy" id="743009"/>
    <lineage>
        <taxon>Bacteria</taxon>
        <taxon>Bacillati</taxon>
        <taxon>Actinomycetota</taxon>
        <taxon>Actinomycetes</taxon>
        <taxon>Micrococcales</taxon>
        <taxon>Microbacteriaceae</taxon>
        <taxon>Microbacterium</taxon>
    </lineage>
</organism>
<feature type="domain" description="SAF" evidence="2">
    <location>
        <begin position="52"/>
        <end position="114"/>
    </location>
</feature>
<evidence type="ECO:0000313" key="4">
    <source>
        <dbReference type="Proteomes" id="UP000422989"/>
    </source>
</evidence>
<dbReference type="RefSeq" id="WP_156240743.1">
    <property type="nucleotide sequence ID" value="NZ_BAAAZL010000002.1"/>
</dbReference>
<dbReference type="AlphaFoldDB" id="A0A6I6DUE7"/>
<protein>
    <recommendedName>
        <fullName evidence="2">SAF domain-containing protein</fullName>
    </recommendedName>
</protein>
<evidence type="ECO:0000313" key="3">
    <source>
        <dbReference type="EMBL" id="QGU26353.1"/>
    </source>
</evidence>
<feature type="transmembrane region" description="Helical" evidence="1">
    <location>
        <begin position="25"/>
        <end position="45"/>
    </location>
</feature>
<dbReference type="InterPro" id="IPR013974">
    <property type="entry name" value="SAF"/>
</dbReference>
<reference evidence="3 4" key="1">
    <citation type="submission" date="2018-09" db="EMBL/GenBank/DDBJ databases">
        <title>Whole genome sequencing of Microbacterium oryzae strain MB-10T.</title>
        <authorList>
            <person name="Das S.K."/>
        </authorList>
    </citation>
    <scope>NUCLEOTIDE SEQUENCE [LARGE SCALE GENOMIC DNA]</scope>
    <source>
        <strain evidence="3 4">MB-10</strain>
    </source>
</reference>
<keyword evidence="1" id="KW-0472">Membrane</keyword>
<dbReference type="Proteomes" id="UP000422989">
    <property type="component" value="Chromosome"/>
</dbReference>
<evidence type="ECO:0000259" key="2">
    <source>
        <dbReference type="SMART" id="SM00858"/>
    </source>
</evidence>
<keyword evidence="1" id="KW-0812">Transmembrane</keyword>
<keyword evidence="1" id="KW-1133">Transmembrane helix</keyword>
<dbReference type="SMART" id="SM00858">
    <property type="entry name" value="SAF"/>
    <property type="match status" value="1"/>
</dbReference>
<sequence length="216" mass="21748">MTTTAGDIATLAPARRRRRVFWGDARFFIGIALILASVAGVWWVVSAARQTVPVLSAGATIVPGQAVSASDLTVVEVTLGGAETAYLAPHELSEGYVATRTIRAGELVPASAVAPAAQAAVTTVVVRSAVDVPRAVDAGTPVELWEAPLVEPGVFDEPRILVADATVAAVLREDAVMGAGATSIELVIDESSVADVLAAVASGAALSAVPQAGGGS</sequence>